<feature type="domain" description="AAA+ ATPase" evidence="1">
    <location>
        <begin position="461"/>
        <end position="620"/>
    </location>
</feature>
<evidence type="ECO:0000313" key="3">
    <source>
        <dbReference type="Proteomes" id="UP000004966"/>
    </source>
</evidence>
<name>E1LK37_STRMT</name>
<dbReference type="SMART" id="SM00382">
    <property type="entry name" value="AAA"/>
    <property type="match status" value="1"/>
</dbReference>
<dbReference type="InterPro" id="IPR052934">
    <property type="entry name" value="Methyl-DNA_Rec/Restrict_Enz"/>
</dbReference>
<dbReference type="AlphaFoldDB" id="E1LK37"/>
<dbReference type="InterPro" id="IPR003593">
    <property type="entry name" value="AAA+_ATPase"/>
</dbReference>
<evidence type="ECO:0000313" key="2">
    <source>
        <dbReference type="EMBL" id="EFN99419.1"/>
    </source>
</evidence>
<gene>
    <name evidence="2" type="ORF">SMSK564_0214</name>
</gene>
<dbReference type="Proteomes" id="UP000004966">
    <property type="component" value="Unassembled WGS sequence"/>
</dbReference>
<dbReference type="Pfam" id="PF07728">
    <property type="entry name" value="AAA_5"/>
    <property type="match status" value="1"/>
</dbReference>
<reference evidence="2 3" key="1">
    <citation type="submission" date="2010-09" db="EMBL/GenBank/DDBJ databases">
        <authorList>
            <person name="Daugherty S.C."/>
            <person name="Tallon L.J."/>
            <person name="Jones K.M."/>
            <person name="Liu X."/>
            <person name="Kilian M."/>
            <person name="Tettelin H."/>
        </authorList>
    </citation>
    <scope>NUCLEOTIDE SEQUENCE [LARGE SCALE GENOMIC DNA]</scope>
    <source>
        <strain evidence="2 3">SK564</strain>
    </source>
</reference>
<comment type="caution">
    <text evidence="2">The sequence shown here is derived from an EMBL/GenBank/DDBJ whole genome shotgun (WGS) entry which is preliminary data.</text>
</comment>
<dbReference type="eggNOG" id="COG1401">
    <property type="taxonomic scope" value="Bacteria"/>
</dbReference>
<dbReference type="EMBL" id="AEDU01000006">
    <property type="protein sequence ID" value="EFN99419.1"/>
    <property type="molecule type" value="Genomic_DNA"/>
</dbReference>
<accession>E1LK37</accession>
<organism evidence="2 3">
    <name type="scientific">Streptococcus mitis SK564</name>
    <dbReference type="NCBI Taxonomy" id="585203"/>
    <lineage>
        <taxon>Bacteria</taxon>
        <taxon>Bacillati</taxon>
        <taxon>Bacillota</taxon>
        <taxon>Bacilli</taxon>
        <taxon>Lactobacillales</taxon>
        <taxon>Streptococcaceae</taxon>
        <taxon>Streptococcus</taxon>
        <taxon>Streptococcus mitis group</taxon>
    </lineage>
</organism>
<proteinExistence type="predicted"/>
<dbReference type="PANTHER" id="PTHR37291:SF1">
    <property type="entry name" value="TYPE IV METHYL-DIRECTED RESTRICTION ENZYME ECOKMCRB SUBUNIT"/>
    <property type="match status" value="1"/>
</dbReference>
<dbReference type="PANTHER" id="PTHR37291">
    <property type="entry name" value="5-METHYLCYTOSINE-SPECIFIC RESTRICTION ENZYME B"/>
    <property type="match status" value="1"/>
</dbReference>
<dbReference type="SUPFAM" id="SSF52540">
    <property type="entry name" value="P-loop containing nucleoside triphosphate hydrolases"/>
    <property type="match status" value="1"/>
</dbReference>
<sequence length="718" mass="83574">MNIQKQFDWTSFYHEFAQKLVVYKNNRQELVGKVKDIYKLSGMSMPTLEKDNNLVDIDPFTVFGLFNKNLRVENKIKILDAIVKLFDLESKVPNSFDGIPVLNPQNATYYRFIDERSDEDIEELWSLFLSALEYDKKKTTDNKEKVSHYFDIVNNKKGNGNSKTTIGLYWIAPDSFLNLDSRNRWYIFESGKFPTEISSSLPGIDSKITAAKYFQIAETINSYFNSTEAKFKNFKELSFEAWKYSEVVNKKSRELKMVAESSALMDDENETIRYWVYAPGEGSYMWEDFYKRGVMAIGWNEIGDLSLFKNKSEIKEAMKKIYGPNLSYQNATHATWQFANEMKVGDIIFVKKGRSQLIGRGIVTSDYFYDSEAEEYNHIRIVNWTHHGEWHYPGKAAMKTLTDVTPYIDVVEKLKNIFDDDTSEDVEEVEKSYSSYTKEDFLNDVFMSEEEYERLRSVLVFKKNIILQGAPGVGKTYTAKRLAYSFIGEKNIDRVKIVQFHQSYSYEDFIMGFRPSDIGFELRKGTFYNFCKRAELDAVNDYFFIIDEINRGNLSKIFGELFMLLENDKRGASLQLVYSDEKFAIPDNLYIIGMMNTADRSLAMLDYALRRRFAFFELKPGFETDGFKSYQLTINNSKLNNLITCIKNLNYAIVSDETLGEGFCIGHSYFCNLKPESVDDQVISNIVEYELVPLLKEYWFDEPNLVIEWSESLRSAIK</sequence>
<evidence type="ECO:0000259" key="1">
    <source>
        <dbReference type="SMART" id="SM00382"/>
    </source>
</evidence>
<dbReference type="Gene3D" id="3.40.50.300">
    <property type="entry name" value="P-loop containing nucleotide triphosphate hydrolases"/>
    <property type="match status" value="1"/>
</dbReference>
<protein>
    <submittedName>
        <fullName evidence="2">5-methylcytosine-specific restriction enzyme B</fullName>
    </submittedName>
</protein>
<dbReference type="CDD" id="cd00009">
    <property type="entry name" value="AAA"/>
    <property type="match status" value="1"/>
</dbReference>
<dbReference type="GO" id="GO:0016887">
    <property type="term" value="F:ATP hydrolysis activity"/>
    <property type="evidence" value="ECO:0007669"/>
    <property type="project" value="InterPro"/>
</dbReference>
<dbReference type="GO" id="GO:0005524">
    <property type="term" value="F:ATP binding"/>
    <property type="evidence" value="ECO:0007669"/>
    <property type="project" value="InterPro"/>
</dbReference>
<dbReference type="RefSeq" id="WP_001025587.1">
    <property type="nucleotide sequence ID" value="NZ_AEDU01000006.1"/>
</dbReference>
<dbReference type="InterPro" id="IPR027417">
    <property type="entry name" value="P-loop_NTPase"/>
</dbReference>
<dbReference type="InterPro" id="IPR011704">
    <property type="entry name" value="ATPase_dyneun-rel_AAA"/>
</dbReference>